<gene>
    <name evidence="2" type="ORF">THAOC_08229</name>
</gene>
<reference evidence="2 3" key="1">
    <citation type="journal article" date="2012" name="Genome Biol.">
        <title>Genome and low-iron response of an oceanic diatom adapted to chronic iron limitation.</title>
        <authorList>
            <person name="Lommer M."/>
            <person name="Specht M."/>
            <person name="Roy A.S."/>
            <person name="Kraemer L."/>
            <person name="Andreson R."/>
            <person name="Gutowska M.A."/>
            <person name="Wolf J."/>
            <person name="Bergner S.V."/>
            <person name="Schilhabel M.B."/>
            <person name="Klostermeier U.C."/>
            <person name="Beiko R.G."/>
            <person name="Rosenstiel P."/>
            <person name="Hippler M."/>
            <person name="Laroche J."/>
        </authorList>
    </citation>
    <scope>NUCLEOTIDE SEQUENCE [LARGE SCALE GENOMIC DNA]</scope>
    <source>
        <strain evidence="2 3">CCMP1005</strain>
    </source>
</reference>
<feature type="compositionally biased region" description="Gly residues" evidence="1">
    <location>
        <begin position="84"/>
        <end position="96"/>
    </location>
</feature>
<protein>
    <submittedName>
        <fullName evidence="2">Uncharacterized protein</fullName>
    </submittedName>
</protein>
<evidence type="ECO:0000256" key="1">
    <source>
        <dbReference type="SAM" id="MobiDB-lite"/>
    </source>
</evidence>
<proteinExistence type="predicted"/>
<dbReference type="Proteomes" id="UP000266841">
    <property type="component" value="Unassembled WGS sequence"/>
</dbReference>
<name>K0TAG3_THAOC</name>
<dbReference type="AlphaFoldDB" id="K0TAG3"/>
<comment type="caution">
    <text evidence="2">The sequence shown here is derived from an EMBL/GenBank/DDBJ whole genome shotgun (WGS) entry which is preliminary data.</text>
</comment>
<evidence type="ECO:0000313" key="2">
    <source>
        <dbReference type="EMBL" id="EJK70416.1"/>
    </source>
</evidence>
<keyword evidence="3" id="KW-1185">Reference proteome</keyword>
<dbReference type="EMBL" id="AGNL01008570">
    <property type="protein sequence ID" value="EJK70416.1"/>
    <property type="molecule type" value="Genomic_DNA"/>
</dbReference>
<sequence length="280" mass="29296">MGCIDGSLAPFRSDRTAGGAVSPRVVLGGLGYLGSADNWVKTRSWNDFKCWAEVDEYLPTTLDSHGLSDPVFTITLRMANTRSGGRGSRGGGGGSRRAGANNNNSNAGNNNNNAGNNNANAAEQQAVAAALAEVNAGDPAEAANYQNVRNALTTNGGFPNAVGGATDKFLLSAGGLFRDQQTLARSVPNEIDAAVTAHNRQNKGFGQGITPQHSSLLHGFAHVFRLERSGGRPLDQARLQALVPTLTSQTIIDAGEKLKEVQEIKEGPQPQFADMVLGEG</sequence>
<organism evidence="2 3">
    <name type="scientific">Thalassiosira oceanica</name>
    <name type="common">Marine diatom</name>
    <dbReference type="NCBI Taxonomy" id="159749"/>
    <lineage>
        <taxon>Eukaryota</taxon>
        <taxon>Sar</taxon>
        <taxon>Stramenopiles</taxon>
        <taxon>Ochrophyta</taxon>
        <taxon>Bacillariophyta</taxon>
        <taxon>Coscinodiscophyceae</taxon>
        <taxon>Thalassiosirophycidae</taxon>
        <taxon>Thalassiosirales</taxon>
        <taxon>Thalassiosiraceae</taxon>
        <taxon>Thalassiosira</taxon>
    </lineage>
</organism>
<feature type="region of interest" description="Disordered" evidence="1">
    <location>
        <begin position="78"/>
        <end position="118"/>
    </location>
</feature>
<feature type="compositionally biased region" description="Low complexity" evidence="1">
    <location>
        <begin position="97"/>
        <end position="118"/>
    </location>
</feature>
<accession>K0TAG3</accession>
<evidence type="ECO:0000313" key="3">
    <source>
        <dbReference type="Proteomes" id="UP000266841"/>
    </source>
</evidence>